<feature type="domain" description="CSD" evidence="4">
    <location>
        <begin position="4"/>
        <end position="68"/>
    </location>
</feature>
<dbReference type="SUPFAM" id="SSF50249">
    <property type="entry name" value="Nucleic acid-binding proteins"/>
    <property type="match status" value="1"/>
</dbReference>
<comment type="caution">
    <text evidence="5">The sequence shown here is derived from an EMBL/GenBank/DDBJ whole genome shotgun (WGS) entry which is preliminary data.</text>
</comment>
<evidence type="ECO:0000256" key="3">
    <source>
        <dbReference type="RuleBase" id="RU000408"/>
    </source>
</evidence>
<dbReference type="PRINTS" id="PR00050">
    <property type="entry name" value="COLDSHOCK"/>
</dbReference>
<keyword evidence="2" id="KW-0963">Cytoplasm</keyword>
<dbReference type="InterPro" id="IPR019844">
    <property type="entry name" value="CSD_CS"/>
</dbReference>
<dbReference type="RefSeq" id="WP_353293034.1">
    <property type="nucleotide sequence ID" value="NZ_BAABWH010000001.1"/>
</dbReference>
<comment type="subcellular location">
    <subcellularLocation>
        <location evidence="1 3">Cytoplasm</location>
    </subcellularLocation>
</comment>
<dbReference type="PROSITE" id="PS51857">
    <property type="entry name" value="CSD_2"/>
    <property type="match status" value="1"/>
</dbReference>
<keyword evidence="6" id="KW-1185">Reference proteome</keyword>
<gene>
    <name evidence="5" type="ORF">NBRC116585_02030</name>
</gene>
<dbReference type="CDD" id="cd04458">
    <property type="entry name" value="CSP_CDS"/>
    <property type="match status" value="1"/>
</dbReference>
<protein>
    <submittedName>
        <fullName evidence="5">Cold-shock protein</fullName>
    </submittedName>
</protein>
<proteinExistence type="predicted"/>
<evidence type="ECO:0000256" key="1">
    <source>
        <dbReference type="ARBA" id="ARBA00004496"/>
    </source>
</evidence>
<evidence type="ECO:0000259" key="4">
    <source>
        <dbReference type="PROSITE" id="PS51857"/>
    </source>
</evidence>
<dbReference type="PIRSF" id="PIRSF002599">
    <property type="entry name" value="Cold_shock_A"/>
    <property type="match status" value="1"/>
</dbReference>
<dbReference type="InterPro" id="IPR002059">
    <property type="entry name" value="CSP_DNA-bd"/>
</dbReference>
<dbReference type="InterPro" id="IPR012340">
    <property type="entry name" value="NA-bd_OB-fold"/>
</dbReference>
<organism evidence="5 6">
    <name type="scientific">Thalassolituus maritimus</name>
    <dbReference type="NCBI Taxonomy" id="484498"/>
    <lineage>
        <taxon>Bacteria</taxon>
        <taxon>Pseudomonadati</taxon>
        <taxon>Pseudomonadota</taxon>
        <taxon>Gammaproteobacteria</taxon>
        <taxon>Oceanospirillales</taxon>
        <taxon>Oceanospirillaceae</taxon>
        <taxon>Thalassolituus</taxon>
    </lineage>
</organism>
<evidence type="ECO:0000313" key="6">
    <source>
        <dbReference type="Proteomes" id="UP001481413"/>
    </source>
</evidence>
<dbReference type="EMBL" id="BAABWH010000001">
    <property type="protein sequence ID" value="GAA6144086.1"/>
    <property type="molecule type" value="Genomic_DNA"/>
</dbReference>
<dbReference type="Gene3D" id="2.40.50.140">
    <property type="entry name" value="Nucleic acid-binding proteins"/>
    <property type="match status" value="1"/>
</dbReference>
<dbReference type="PROSITE" id="PS00352">
    <property type="entry name" value="CSD_1"/>
    <property type="match status" value="1"/>
</dbReference>
<sequence>MANLVQGTVKWFNDEKGFGFIAQDSGKDVFVHYSAINGNGRRTLEEGQAVTMEVVTGQKGPQAENVTPAE</sequence>
<evidence type="ECO:0000313" key="5">
    <source>
        <dbReference type="EMBL" id="GAA6144086.1"/>
    </source>
</evidence>
<reference evidence="5 6" key="1">
    <citation type="submission" date="2024-04" db="EMBL/GenBank/DDBJ databases">
        <title>Draft genome sequence of Thalassolituus maritimus NBRC 116585.</title>
        <authorList>
            <person name="Miyakawa T."/>
            <person name="Kusuya Y."/>
            <person name="Miura T."/>
        </authorList>
    </citation>
    <scope>NUCLEOTIDE SEQUENCE [LARGE SCALE GENOMIC DNA]</scope>
    <source>
        <strain evidence="5 6">5NW40-0001</strain>
    </source>
</reference>
<dbReference type="Gene3D" id="6.20.370.130">
    <property type="match status" value="1"/>
</dbReference>
<dbReference type="SMART" id="SM00357">
    <property type="entry name" value="CSP"/>
    <property type="match status" value="1"/>
</dbReference>
<dbReference type="InterPro" id="IPR012156">
    <property type="entry name" value="Cold_shock_CspA"/>
</dbReference>
<dbReference type="InterPro" id="IPR011129">
    <property type="entry name" value="CSD"/>
</dbReference>
<dbReference type="Proteomes" id="UP001481413">
    <property type="component" value="Unassembled WGS sequence"/>
</dbReference>
<name>A0ABP9ZVC4_9GAMM</name>
<dbReference type="PANTHER" id="PTHR11544">
    <property type="entry name" value="COLD SHOCK DOMAIN CONTAINING PROTEINS"/>
    <property type="match status" value="1"/>
</dbReference>
<evidence type="ECO:0000256" key="2">
    <source>
        <dbReference type="ARBA" id="ARBA00022490"/>
    </source>
</evidence>
<dbReference type="Pfam" id="PF00313">
    <property type="entry name" value="CSD"/>
    <property type="match status" value="1"/>
</dbReference>
<dbReference type="InterPro" id="IPR050181">
    <property type="entry name" value="Cold_shock_domain"/>
</dbReference>
<accession>A0ABP9ZVC4</accession>